<dbReference type="Proteomes" id="UP000064920">
    <property type="component" value="Chromosome"/>
</dbReference>
<reference evidence="3 4" key="1">
    <citation type="submission" date="2015-05" db="EMBL/GenBank/DDBJ databases">
        <authorList>
            <person name="Wang D.B."/>
            <person name="Wang M."/>
        </authorList>
    </citation>
    <scope>NUCLEOTIDE SEQUENCE [LARGE SCALE GENOMIC DNA]</scope>
    <source>
        <strain evidence="3 4">IMCC 12053</strain>
    </source>
</reference>
<dbReference type="PATRIC" id="fig|1397108.4.peg.2386"/>
<dbReference type="Pfam" id="PF13407">
    <property type="entry name" value="Peripla_BP_4"/>
    <property type="match status" value="1"/>
</dbReference>
<dbReference type="RefSeq" id="WP_062219162.1">
    <property type="nucleotide sequence ID" value="NZ_CP012023.1"/>
</dbReference>
<evidence type="ECO:0000256" key="1">
    <source>
        <dbReference type="ARBA" id="ARBA00004418"/>
    </source>
</evidence>
<dbReference type="InterPro" id="IPR050555">
    <property type="entry name" value="Bact_Solute-Bind_Prot2"/>
</dbReference>
<dbReference type="PANTHER" id="PTHR30036:SF7">
    <property type="entry name" value="ABC TRANSPORTER PERIPLASMIC-BINDING PROTEIN YPHF"/>
    <property type="match status" value="1"/>
</dbReference>
<dbReference type="SUPFAM" id="SSF53822">
    <property type="entry name" value="Periplasmic binding protein-like I"/>
    <property type="match status" value="1"/>
</dbReference>
<evidence type="ECO:0000313" key="4">
    <source>
        <dbReference type="Proteomes" id="UP000064920"/>
    </source>
</evidence>
<dbReference type="STRING" id="1397108.IMCC12053_2335"/>
<accession>A0A0N9ZH02</accession>
<dbReference type="InterPro" id="IPR025997">
    <property type="entry name" value="SBP_2_dom"/>
</dbReference>
<dbReference type="InterPro" id="IPR028082">
    <property type="entry name" value="Peripla_BP_I"/>
</dbReference>
<dbReference type="KEGG" id="cmar:IMCC12053_2335"/>
<keyword evidence="4" id="KW-1185">Reference proteome</keyword>
<dbReference type="Gene3D" id="3.40.50.2300">
    <property type="match status" value="2"/>
</dbReference>
<evidence type="ECO:0000313" key="3">
    <source>
        <dbReference type="EMBL" id="ALI56282.1"/>
    </source>
</evidence>
<dbReference type="PANTHER" id="PTHR30036">
    <property type="entry name" value="D-XYLOSE-BINDING PERIPLASMIC PROTEIN"/>
    <property type="match status" value="1"/>
</dbReference>
<dbReference type="AlphaFoldDB" id="A0A0N9ZH02"/>
<comment type="similarity">
    <text evidence="2">Belongs to the bacterial solute-binding protein 2 family.</text>
</comment>
<protein>
    <submittedName>
        <fullName evidence="3">Ribose ABC transport system, periplasmic ribose-binding protein RbsB</fullName>
    </submittedName>
</protein>
<dbReference type="EMBL" id="CP012023">
    <property type="protein sequence ID" value="ALI56282.1"/>
    <property type="molecule type" value="Genomic_DNA"/>
</dbReference>
<sequence length="338" mass="35929">MKNARHVLNTGLKVALVTTVMGVAGQAAWAQDGKTITTVVKISGIPWFDRMETGVDLYAQEHPELNISQVGPATADSAQQLQIIQDLIAKGTDALAVVPMDPTILEGLLKRAMDRGTIVVTHEADNQVNTMADVEAFDNAEYGAALNARLAECMDQQGKWTTFVGSLGSRTHMQWVGAGEENASQYPGMELVDANNESFDDANGTYEKAKEILRKHPDIKGFQTSAGNDVLGVGRAIEEAGLTGKVCLVGTGLPNPSAAYLDSGAITAIGFWDPQKAGMAMNEVARILLDGGELTDGMDLGVEGYNAVSVRQGAGEGKLVVGNGMVIVDKDTYKERLF</sequence>
<comment type="subcellular location">
    <subcellularLocation>
        <location evidence="1">Periplasm</location>
    </subcellularLocation>
</comment>
<proteinExistence type="inferred from homology"/>
<dbReference type="GO" id="GO:0030246">
    <property type="term" value="F:carbohydrate binding"/>
    <property type="evidence" value="ECO:0007669"/>
    <property type="project" value="TreeGrafter"/>
</dbReference>
<gene>
    <name evidence="3" type="ORF">IMCC12053_2335</name>
</gene>
<dbReference type="GO" id="GO:0030288">
    <property type="term" value="C:outer membrane-bounded periplasmic space"/>
    <property type="evidence" value="ECO:0007669"/>
    <property type="project" value="TreeGrafter"/>
</dbReference>
<name>A0A0N9ZH02_9RHOB</name>
<dbReference type="OrthoDB" id="9781890at2"/>
<organism evidence="3 4">
    <name type="scientific">Celeribacter marinus</name>
    <dbReference type="NCBI Taxonomy" id="1397108"/>
    <lineage>
        <taxon>Bacteria</taxon>
        <taxon>Pseudomonadati</taxon>
        <taxon>Pseudomonadota</taxon>
        <taxon>Alphaproteobacteria</taxon>
        <taxon>Rhodobacterales</taxon>
        <taxon>Roseobacteraceae</taxon>
        <taxon>Celeribacter</taxon>
    </lineage>
</organism>
<evidence type="ECO:0000256" key="2">
    <source>
        <dbReference type="ARBA" id="ARBA00007639"/>
    </source>
</evidence>